<evidence type="ECO:0000313" key="2">
    <source>
        <dbReference type="Proteomes" id="UP000218334"/>
    </source>
</evidence>
<dbReference type="Gene3D" id="2.70.98.50">
    <property type="entry name" value="putative glycoside hydrolase family protein from bacillus halodurans"/>
    <property type="match status" value="1"/>
</dbReference>
<keyword evidence="2" id="KW-1185">Reference proteome</keyword>
<organism evidence="1 2">
    <name type="scientific">Armillaria solidipes</name>
    <dbReference type="NCBI Taxonomy" id="1076256"/>
    <lineage>
        <taxon>Eukaryota</taxon>
        <taxon>Fungi</taxon>
        <taxon>Dikarya</taxon>
        <taxon>Basidiomycota</taxon>
        <taxon>Agaricomycotina</taxon>
        <taxon>Agaricomycetes</taxon>
        <taxon>Agaricomycetidae</taxon>
        <taxon>Agaricales</taxon>
        <taxon>Marasmiineae</taxon>
        <taxon>Physalacriaceae</taxon>
        <taxon>Armillaria</taxon>
    </lineage>
</organism>
<dbReference type="Proteomes" id="UP000218334">
    <property type="component" value="Unassembled WGS sequence"/>
</dbReference>
<dbReference type="AlphaFoldDB" id="A0A2H3B9I5"/>
<protein>
    <submittedName>
        <fullName evidence="1">Uncharacterized protein</fullName>
    </submittedName>
</protein>
<proteinExistence type="predicted"/>
<sequence length="274" mass="30515">MCSILYHLERTSGRDEFGNDSNPTNGFAVLPDIRDYIWRQRIHIAWQRLSNSEFTRHRMAFATHLDNVTVMRFTANASPAVSFNTPFVTPMDNPSYNDRPWTAMYTSPASIHYNATAISSVSRTVACVGVKPSNSTGSTSADQIQRCIGRLATKVGSSLPATSWKSCKKLLETHVADHSSLFDRFYRGRTDNFARNAISTTYLLTDQGRFLPSGLDGDQGLFALKTEHSNLQGIGNSELSSNWGCATPAVISEMLLKEFANIARKYTLKINQEE</sequence>
<dbReference type="EMBL" id="KZ293436">
    <property type="protein sequence ID" value="PBK67505.1"/>
    <property type="molecule type" value="Genomic_DNA"/>
</dbReference>
<accession>A0A2H3B9I5</accession>
<reference evidence="2" key="1">
    <citation type="journal article" date="2017" name="Nat. Ecol. Evol.">
        <title>Genome expansion and lineage-specific genetic innovations in the forest pathogenic fungi Armillaria.</title>
        <authorList>
            <person name="Sipos G."/>
            <person name="Prasanna A.N."/>
            <person name="Walter M.C."/>
            <person name="O'Connor E."/>
            <person name="Balint B."/>
            <person name="Krizsan K."/>
            <person name="Kiss B."/>
            <person name="Hess J."/>
            <person name="Varga T."/>
            <person name="Slot J."/>
            <person name="Riley R."/>
            <person name="Boka B."/>
            <person name="Rigling D."/>
            <person name="Barry K."/>
            <person name="Lee J."/>
            <person name="Mihaltcheva S."/>
            <person name="LaButti K."/>
            <person name="Lipzen A."/>
            <person name="Waldron R."/>
            <person name="Moloney N.M."/>
            <person name="Sperisen C."/>
            <person name="Kredics L."/>
            <person name="Vagvoelgyi C."/>
            <person name="Patrignani A."/>
            <person name="Fitzpatrick D."/>
            <person name="Nagy I."/>
            <person name="Doyle S."/>
            <person name="Anderson J.B."/>
            <person name="Grigoriev I.V."/>
            <person name="Gueldener U."/>
            <person name="Muensterkoetter M."/>
            <person name="Nagy L.G."/>
        </authorList>
    </citation>
    <scope>NUCLEOTIDE SEQUENCE [LARGE SCALE GENOMIC DNA]</scope>
    <source>
        <strain evidence="2">28-4</strain>
    </source>
</reference>
<evidence type="ECO:0000313" key="1">
    <source>
        <dbReference type="EMBL" id="PBK67505.1"/>
    </source>
</evidence>
<name>A0A2H3B9I5_9AGAR</name>
<gene>
    <name evidence="1" type="ORF">ARMSODRAFT_976748</name>
</gene>